<dbReference type="AlphaFoldDB" id="A0A5C4RTA3"/>
<dbReference type="RefSeq" id="WP_139444819.1">
    <property type="nucleotide sequence ID" value="NZ_SMDR01000001.1"/>
</dbReference>
<keyword evidence="3" id="KW-1185">Reference proteome</keyword>
<proteinExistence type="predicted"/>
<sequence>MATRKTAARPTVATRHLKKVAAAPDRKHTVKASLRNVDLTKATSALNLVLRADGEKLGELVVGRGSFFWYARNSKKRQRITWSDFADLMDKHAK</sequence>
<organism evidence="2 3">
    <name type="scientific">Arenimonas terrae</name>
    <dbReference type="NCBI Taxonomy" id="2546226"/>
    <lineage>
        <taxon>Bacteria</taxon>
        <taxon>Pseudomonadati</taxon>
        <taxon>Pseudomonadota</taxon>
        <taxon>Gammaproteobacteria</taxon>
        <taxon>Lysobacterales</taxon>
        <taxon>Lysobacteraceae</taxon>
        <taxon>Arenimonas</taxon>
    </lineage>
</organism>
<dbReference type="EMBL" id="SMDR01000001">
    <property type="protein sequence ID" value="TNJ34410.1"/>
    <property type="molecule type" value="Genomic_DNA"/>
</dbReference>
<protein>
    <submittedName>
        <fullName evidence="2">Uncharacterized protein</fullName>
    </submittedName>
</protein>
<evidence type="ECO:0000313" key="2">
    <source>
        <dbReference type="EMBL" id="TNJ34410.1"/>
    </source>
</evidence>
<accession>A0A5C4RTA3</accession>
<dbReference type="Proteomes" id="UP000305760">
    <property type="component" value="Unassembled WGS sequence"/>
</dbReference>
<evidence type="ECO:0000256" key="1">
    <source>
        <dbReference type="SAM" id="MobiDB-lite"/>
    </source>
</evidence>
<name>A0A5C4RTA3_9GAMM</name>
<comment type="caution">
    <text evidence="2">The sequence shown here is derived from an EMBL/GenBank/DDBJ whole genome shotgun (WGS) entry which is preliminary data.</text>
</comment>
<reference evidence="2 3" key="1">
    <citation type="submission" date="2019-03" db="EMBL/GenBank/DDBJ databases">
        <title>Arenimonas daejeonensis sp. nov., isolated from compost.</title>
        <authorList>
            <person name="Jeon C.O."/>
        </authorList>
    </citation>
    <scope>NUCLEOTIDE SEQUENCE [LARGE SCALE GENOMIC DNA]</scope>
    <source>
        <strain evidence="2 3">R29</strain>
    </source>
</reference>
<evidence type="ECO:0000313" key="3">
    <source>
        <dbReference type="Proteomes" id="UP000305760"/>
    </source>
</evidence>
<feature type="region of interest" description="Disordered" evidence="1">
    <location>
        <begin position="1"/>
        <end position="25"/>
    </location>
</feature>
<gene>
    <name evidence="2" type="ORF">E1B00_01060</name>
</gene>
<dbReference type="OrthoDB" id="6058351at2"/>